<evidence type="ECO:0000313" key="2">
    <source>
        <dbReference type="Proteomes" id="UP000722989"/>
    </source>
</evidence>
<gene>
    <name evidence="1" type="ORF">HC031_13060</name>
</gene>
<dbReference type="Proteomes" id="UP000722989">
    <property type="component" value="Unassembled WGS sequence"/>
</dbReference>
<protein>
    <submittedName>
        <fullName evidence="1">Uncharacterized protein</fullName>
    </submittedName>
</protein>
<evidence type="ECO:0000313" key="1">
    <source>
        <dbReference type="EMBL" id="NJC70635.1"/>
    </source>
</evidence>
<dbReference type="RefSeq" id="WP_167925536.1">
    <property type="nucleotide sequence ID" value="NZ_JAATVY010000007.1"/>
</dbReference>
<reference evidence="1 2" key="1">
    <citation type="submission" date="2020-03" db="EMBL/GenBank/DDBJ databases">
        <title>WGS of the type strain of Planosporangium spp.</title>
        <authorList>
            <person name="Thawai C."/>
        </authorList>
    </citation>
    <scope>NUCLEOTIDE SEQUENCE [LARGE SCALE GENOMIC DNA]</scope>
    <source>
        <strain evidence="1 2">TBRC 5610</strain>
    </source>
</reference>
<keyword evidence="2" id="KW-1185">Reference proteome</keyword>
<organism evidence="1 2">
    <name type="scientific">Planosporangium thailandense</name>
    <dbReference type="NCBI Taxonomy" id="765197"/>
    <lineage>
        <taxon>Bacteria</taxon>
        <taxon>Bacillati</taxon>
        <taxon>Actinomycetota</taxon>
        <taxon>Actinomycetes</taxon>
        <taxon>Micromonosporales</taxon>
        <taxon>Micromonosporaceae</taxon>
        <taxon>Planosporangium</taxon>
    </lineage>
</organism>
<name>A0ABX0XX77_9ACTN</name>
<proteinExistence type="predicted"/>
<sequence>MTSMKACHYAPLAALETEPVGAYTDPGLREEALRDALRGIDLGTYDERMIDWTVRQFDNSALRVLVSWIERARRAATGDGLEVDRVRRNRGRNWSY</sequence>
<dbReference type="EMBL" id="JAATVY010000007">
    <property type="protein sequence ID" value="NJC70635.1"/>
    <property type="molecule type" value="Genomic_DNA"/>
</dbReference>
<accession>A0ABX0XX77</accession>
<comment type="caution">
    <text evidence="1">The sequence shown here is derived from an EMBL/GenBank/DDBJ whole genome shotgun (WGS) entry which is preliminary data.</text>
</comment>